<comment type="caution">
    <text evidence="3">The sequence shown here is derived from an EMBL/GenBank/DDBJ whole genome shotgun (WGS) entry which is preliminary data.</text>
</comment>
<dbReference type="AlphaFoldDB" id="A0A507DTR0"/>
<evidence type="ECO:0000313" key="3">
    <source>
        <dbReference type="EMBL" id="TPX54587.1"/>
    </source>
</evidence>
<accession>A0A507DTR0</accession>
<dbReference type="SUPFAM" id="SSF52540">
    <property type="entry name" value="P-loop containing nucleoside triphosphate hydrolases"/>
    <property type="match status" value="1"/>
</dbReference>
<dbReference type="PANTHER" id="PTHR10285">
    <property type="entry name" value="URIDINE KINASE"/>
    <property type="match status" value="1"/>
</dbReference>
<feature type="compositionally biased region" description="Basic and acidic residues" evidence="1">
    <location>
        <begin position="26"/>
        <end position="36"/>
    </location>
</feature>
<dbReference type="EMBL" id="QEAQ01000149">
    <property type="protein sequence ID" value="TPX54587.1"/>
    <property type="molecule type" value="Genomic_DNA"/>
</dbReference>
<name>A0A507DTR0_9FUNG</name>
<keyword evidence="4" id="KW-1185">Reference proteome</keyword>
<organism evidence="3 4">
    <name type="scientific">Powellomyces hirtus</name>
    <dbReference type="NCBI Taxonomy" id="109895"/>
    <lineage>
        <taxon>Eukaryota</taxon>
        <taxon>Fungi</taxon>
        <taxon>Fungi incertae sedis</taxon>
        <taxon>Chytridiomycota</taxon>
        <taxon>Chytridiomycota incertae sedis</taxon>
        <taxon>Chytridiomycetes</taxon>
        <taxon>Spizellomycetales</taxon>
        <taxon>Powellomycetaceae</taxon>
        <taxon>Powellomyces</taxon>
    </lineage>
</organism>
<dbReference type="Pfam" id="PF00485">
    <property type="entry name" value="PRK"/>
    <property type="match status" value="1"/>
</dbReference>
<gene>
    <name evidence="3" type="ORF">PhCBS80983_g05869</name>
</gene>
<proteinExistence type="predicted"/>
<dbReference type="STRING" id="109895.A0A507DTR0"/>
<reference evidence="3 4" key="1">
    <citation type="journal article" date="2019" name="Sci. Rep.">
        <title>Comparative genomics of chytrid fungi reveal insights into the obligate biotrophic and pathogenic lifestyle of Synchytrium endobioticum.</title>
        <authorList>
            <person name="van de Vossenberg B.T.L.H."/>
            <person name="Warris S."/>
            <person name="Nguyen H.D.T."/>
            <person name="van Gent-Pelzer M.P.E."/>
            <person name="Joly D.L."/>
            <person name="van de Geest H.C."/>
            <person name="Bonants P.J.M."/>
            <person name="Smith D.S."/>
            <person name="Levesque C.A."/>
            <person name="van der Lee T.A.J."/>
        </authorList>
    </citation>
    <scope>NUCLEOTIDE SEQUENCE [LARGE SCALE GENOMIC DNA]</scope>
    <source>
        <strain evidence="3 4">CBS 809.83</strain>
    </source>
</reference>
<feature type="domain" description="Phosphoribulokinase/uridine kinase" evidence="2">
    <location>
        <begin position="90"/>
        <end position="240"/>
    </location>
</feature>
<dbReference type="Gene3D" id="3.40.50.300">
    <property type="entry name" value="P-loop containing nucleotide triphosphate hydrolases"/>
    <property type="match status" value="2"/>
</dbReference>
<dbReference type="GO" id="GO:0016301">
    <property type="term" value="F:kinase activity"/>
    <property type="evidence" value="ECO:0007669"/>
    <property type="project" value="InterPro"/>
</dbReference>
<protein>
    <recommendedName>
        <fullName evidence="2">Phosphoribulokinase/uridine kinase domain-containing protein</fullName>
    </recommendedName>
</protein>
<evidence type="ECO:0000259" key="2">
    <source>
        <dbReference type="Pfam" id="PF00485"/>
    </source>
</evidence>
<feature type="region of interest" description="Disordered" evidence="1">
    <location>
        <begin position="1"/>
        <end position="36"/>
    </location>
</feature>
<dbReference type="Proteomes" id="UP000318582">
    <property type="component" value="Unassembled WGS sequence"/>
</dbReference>
<sequence length="290" mass="31469">MSSPPIFDTSTGTRDGDTGAEGGDTSADRPEESRVSTRFRRVDHFENIENMDDPQQKVLTDKLLALLAAQTQSGPTPTDVSSSPLRKRIIVAVGGIPGSGKSTLCAAVAASINSALQTPTAIVVAMDGFHLTKAQLGLSEQPALYWARRGAHFTFNGHALLALVKQLAEPYSPTSPAITAPSFDHALGDPVPHDISVEPCHQVVLLEGLYVLVETLSPWKDIRALCTVEHWVDVDLDVARERVAKRHLQAGLVKSLEEGRARWENNDFLNAQFVLKSRKHAAEKKRAGEI</sequence>
<dbReference type="InterPro" id="IPR006083">
    <property type="entry name" value="PRK/URK"/>
</dbReference>
<evidence type="ECO:0000313" key="4">
    <source>
        <dbReference type="Proteomes" id="UP000318582"/>
    </source>
</evidence>
<evidence type="ECO:0000256" key="1">
    <source>
        <dbReference type="SAM" id="MobiDB-lite"/>
    </source>
</evidence>
<dbReference type="InterPro" id="IPR027417">
    <property type="entry name" value="P-loop_NTPase"/>
</dbReference>
<dbReference type="GO" id="GO:0005524">
    <property type="term" value="F:ATP binding"/>
    <property type="evidence" value="ECO:0007669"/>
    <property type="project" value="InterPro"/>
</dbReference>